<gene>
    <name evidence="8" type="primary">aroE</name>
    <name evidence="12" type="ORF">U14_05359</name>
</gene>
<dbReference type="Proteomes" id="UP000030700">
    <property type="component" value="Unassembled WGS sequence"/>
</dbReference>
<dbReference type="AlphaFoldDB" id="A0A081BRQ1"/>
<feature type="binding site" evidence="8">
    <location>
        <position position="94"/>
    </location>
    <ligand>
        <name>shikimate</name>
        <dbReference type="ChEBI" id="CHEBI:36208"/>
    </ligand>
</feature>
<dbReference type="Gene3D" id="3.40.50.720">
    <property type="entry name" value="NAD(P)-binding Rossmann-like Domain"/>
    <property type="match status" value="1"/>
</dbReference>
<evidence type="ECO:0000256" key="6">
    <source>
        <dbReference type="ARBA" id="ARBA00023141"/>
    </source>
</evidence>
<organism evidence="12">
    <name type="scientific">Candidatus Moduliflexus flocculans</name>
    <dbReference type="NCBI Taxonomy" id="1499966"/>
    <lineage>
        <taxon>Bacteria</taxon>
        <taxon>Candidatus Moduliflexota</taxon>
        <taxon>Candidatus Moduliflexia</taxon>
        <taxon>Candidatus Moduliflexales</taxon>
        <taxon>Candidatus Moduliflexaceae</taxon>
    </lineage>
</organism>
<feature type="binding site" evidence="8">
    <location>
        <position position="252"/>
    </location>
    <ligand>
        <name>NADP(+)</name>
        <dbReference type="ChEBI" id="CHEBI:58349"/>
    </ligand>
</feature>
<dbReference type="Gene3D" id="3.40.50.10860">
    <property type="entry name" value="Leucine Dehydrogenase, chain A, domain 1"/>
    <property type="match status" value="1"/>
</dbReference>
<evidence type="ECO:0000313" key="12">
    <source>
        <dbReference type="EMBL" id="GAK54082.1"/>
    </source>
</evidence>
<reference evidence="12" key="1">
    <citation type="journal article" date="2015" name="PeerJ">
        <title>First genomic representation of candidate bacterial phylum KSB3 points to enhanced environmental sensing as a trigger of wastewater bulking.</title>
        <authorList>
            <person name="Sekiguchi Y."/>
            <person name="Ohashi A."/>
            <person name="Parks D.H."/>
            <person name="Yamauchi T."/>
            <person name="Tyson G.W."/>
            <person name="Hugenholtz P."/>
        </authorList>
    </citation>
    <scope>NUCLEOTIDE SEQUENCE [LARGE SCALE GENOMIC DNA]</scope>
</reference>
<proteinExistence type="inferred from homology"/>
<dbReference type="GO" id="GO:0004764">
    <property type="term" value="F:shikimate 3-dehydrogenase (NADP+) activity"/>
    <property type="evidence" value="ECO:0007669"/>
    <property type="project" value="UniProtKB-UniRule"/>
</dbReference>
<dbReference type="SUPFAM" id="SSF51735">
    <property type="entry name" value="NAD(P)-binding Rossmann-fold domains"/>
    <property type="match status" value="1"/>
</dbReference>
<feature type="binding site" evidence="8">
    <location>
        <position position="109"/>
    </location>
    <ligand>
        <name>shikimate</name>
        <dbReference type="ChEBI" id="CHEBI:36208"/>
    </ligand>
</feature>
<feature type="domain" description="Shikimate dehydrogenase substrate binding N-terminal" evidence="10">
    <location>
        <begin position="14"/>
        <end position="96"/>
    </location>
</feature>
<dbReference type="InterPro" id="IPR036291">
    <property type="entry name" value="NAD(P)-bd_dom_sf"/>
</dbReference>
<keyword evidence="4 8" id="KW-0521">NADP</keyword>
<comment type="catalytic activity">
    <reaction evidence="7 8">
        <text>shikimate + NADP(+) = 3-dehydroshikimate + NADPH + H(+)</text>
        <dbReference type="Rhea" id="RHEA:17737"/>
        <dbReference type="ChEBI" id="CHEBI:15378"/>
        <dbReference type="ChEBI" id="CHEBI:16630"/>
        <dbReference type="ChEBI" id="CHEBI:36208"/>
        <dbReference type="ChEBI" id="CHEBI:57783"/>
        <dbReference type="ChEBI" id="CHEBI:58349"/>
        <dbReference type="EC" id="1.1.1.25"/>
    </reaction>
</comment>
<dbReference type="Pfam" id="PF18317">
    <property type="entry name" value="SDH_C"/>
    <property type="match status" value="1"/>
</dbReference>
<keyword evidence="3 8" id="KW-0028">Amino-acid biosynthesis</keyword>
<dbReference type="CDD" id="cd01065">
    <property type="entry name" value="NAD_bind_Shikimate_DH"/>
    <property type="match status" value="1"/>
</dbReference>
<dbReference type="PANTHER" id="PTHR21089:SF1">
    <property type="entry name" value="BIFUNCTIONAL 3-DEHYDROQUINATE DEHYDRATASE_SHIKIMATE DEHYDROGENASE, CHLOROPLASTIC"/>
    <property type="match status" value="1"/>
</dbReference>
<comment type="function">
    <text evidence="8">Involved in the biosynthesis of the chorismate, which leads to the biosynthesis of aromatic amino acids. Catalyzes the reversible NADPH linked reduction of 3-dehydroshikimate (DHSA) to yield shikimate (SA).</text>
</comment>
<dbReference type="GO" id="GO:0008652">
    <property type="term" value="P:amino acid biosynthetic process"/>
    <property type="evidence" value="ECO:0007669"/>
    <property type="project" value="UniProtKB-KW"/>
</dbReference>
<feature type="binding site" evidence="8">
    <location>
        <position position="259"/>
    </location>
    <ligand>
        <name>shikimate</name>
        <dbReference type="ChEBI" id="CHEBI:36208"/>
    </ligand>
</feature>
<evidence type="ECO:0000256" key="3">
    <source>
        <dbReference type="ARBA" id="ARBA00022605"/>
    </source>
</evidence>
<dbReference type="GO" id="GO:0019632">
    <property type="term" value="P:shikimate metabolic process"/>
    <property type="evidence" value="ECO:0007669"/>
    <property type="project" value="InterPro"/>
</dbReference>
<dbReference type="HAMAP" id="MF_00222">
    <property type="entry name" value="Shikimate_DH_AroE"/>
    <property type="match status" value="1"/>
</dbReference>
<accession>A0A081BRQ1</accession>
<comment type="pathway">
    <text evidence="1 8">Metabolic intermediate biosynthesis; chorismate biosynthesis; chorismate from D-erythrose 4-phosphate and phosphoenolpyruvate: step 4/7.</text>
</comment>
<evidence type="ECO:0000256" key="4">
    <source>
        <dbReference type="ARBA" id="ARBA00022857"/>
    </source>
</evidence>
<feature type="binding site" evidence="8">
    <location>
        <begin position="134"/>
        <end position="138"/>
    </location>
    <ligand>
        <name>NADP(+)</name>
        <dbReference type="ChEBI" id="CHEBI:58349"/>
    </ligand>
</feature>
<dbReference type="InterPro" id="IPR046346">
    <property type="entry name" value="Aminoacid_DH-like_N_sf"/>
</dbReference>
<dbReference type="InterPro" id="IPR013708">
    <property type="entry name" value="Shikimate_DH-bd_N"/>
</dbReference>
<dbReference type="InterPro" id="IPR041121">
    <property type="entry name" value="SDH_C"/>
</dbReference>
<dbReference type="GO" id="GO:0050661">
    <property type="term" value="F:NADP binding"/>
    <property type="evidence" value="ECO:0007669"/>
    <property type="project" value="InterPro"/>
</dbReference>
<protein>
    <recommendedName>
        <fullName evidence="2 8">Shikimate dehydrogenase (NADP(+))</fullName>
        <shortName evidence="8">SDH</shortName>
        <ecNumber evidence="2 8">1.1.1.25</ecNumber>
    </recommendedName>
</protein>
<evidence type="ECO:0000256" key="2">
    <source>
        <dbReference type="ARBA" id="ARBA00012962"/>
    </source>
</evidence>
<evidence type="ECO:0000256" key="1">
    <source>
        <dbReference type="ARBA" id="ARBA00004871"/>
    </source>
</evidence>
<evidence type="ECO:0000259" key="10">
    <source>
        <dbReference type="Pfam" id="PF08501"/>
    </source>
</evidence>
<dbReference type="GO" id="GO:0005829">
    <property type="term" value="C:cytosol"/>
    <property type="evidence" value="ECO:0007669"/>
    <property type="project" value="TreeGrafter"/>
</dbReference>
<evidence type="ECO:0000259" key="11">
    <source>
        <dbReference type="Pfam" id="PF18317"/>
    </source>
</evidence>
<dbReference type="STRING" id="1499966.U14_05359"/>
<feature type="active site" description="Proton acceptor" evidence="8">
    <location>
        <position position="73"/>
    </location>
</feature>
<evidence type="ECO:0000256" key="8">
    <source>
        <dbReference type="HAMAP-Rule" id="MF_00222"/>
    </source>
</evidence>
<dbReference type="EMBL" id="DF820460">
    <property type="protein sequence ID" value="GAK54082.1"/>
    <property type="molecule type" value="Genomic_DNA"/>
</dbReference>
<feature type="binding site" evidence="8">
    <location>
        <position position="69"/>
    </location>
    <ligand>
        <name>shikimate</name>
        <dbReference type="ChEBI" id="CHEBI:36208"/>
    </ligand>
</feature>
<comment type="subunit">
    <text evidence="8">Homodimer.</text>
</comment>
<dbReference type="SUPFAM" id="SSF53223">
    <property type="entry name" value="Aminoacid dehydrogenase-like, N-terminal domain"/>
    <property type="match status" value="1"/>
</dbReference>
<keyword evidence="13" id="KW-1185">Reference proteome</keyword>
<dbReference type="PANTHER" id="PTHR21089">
    <property type="entry name" value="SHIKIMATE DEHYDROGENASE"/>
    <property type="match status" value="1"/>
</dbReference>
<feature type="binding site" evidence="8">
    <location>
        <position position="229"/>
    </location>
    <ligand>
        <name>NADP(+)</name>
        <dbReference type="ChEBI" id="CHEBI:58349"/>
    </ligand>
</feature>
<name>A0A081BRQ1_9BACT</name>
<sequence length="286" mass="30767">MANVANYKAELVGVFGHPVAENPTIVMQEAGFRACHLNWRYLTIEVLPEDLAAAVQGLRAMNFQGINLTIPHKVEVLNYLDEIAPDAALIGAVNTVRRDGKRLIGENTDGKGFLRSLRHDAKIDPAGRRVVVLGAGGAARAITVELALAGATRITVVNRSRARGEELVSLLNAKTETSANFVEWNAPYTIPKDTQILVNATSIGLFPDVNAKPEIAYDTITSSMVVCDVIPNPPQTPFLQEAAARGAKTLDGLGMLVYQGAIGFKMWTGLDAPVQAMHDALAQEFL</sequence>
<dbReference type="InterPro" id="IPR022893">
    <property type="entry name" value="Shikimate_DH_fam"/>
</dbReference>
<dbReference type="EC" id="1.1.1.25" evidence="2 8"/>
<comment type="similarity">
    <text evidence="8">Belongs to the shikimate dehydrogenase family.</text>
</comment>
<dbReference type="Pfam" id="PF08501">
    <property type="entry name" value="Shikimate_dh_N"/>
    <property type="match status" value="1"/>
</dbReference>
<evidence type="ECO:0000256" key="7">
    <source>
        <dbReference type="ARBA" id="ARBA00049442"/>
    </source>
</evidence>
<feature type="domain" description="SDH C-terminal" evidence="11">
    <location>
        <begin position="252"/>
        <end position="281"/>
    </location>
</feature>
<evidence type="ECO:0000256" key="5">
    <source>
        <dbReference type="ARBA" id="ARBA00023002"/>
    </source>
</evidence>
<evidence type="ECO:0000259" key="9">
    <source>
        <dbReference type="Pfam" id="PF01488"/>
    </source>
</evidence>
<evidence type="ECO:0000313" key="13">
    <source>
        <dbReference type="Proteomes" id="UP000030700"/>
    </source>
</evidence>
<keyword evidence="6 8" id="KW-0057">Aromatic amino acid biosynthesis</keyword>
<feature type="domain" description="Quinate/shikimate 5-dehydrogenase/glutamyl-tRNA reductase" evidence="9">
    <location>
        <begin position="126"/>
        <end position="178"/>
    </location>
</feature>
<dbReference type="InterPro" id="IPR006151">
    <property type="entry name" value="Shikm_DH/Glu-tRNA_Rdtase"/>
</dbReference>
<dbReference type="Pfam" id="PF01488">
    <property type="entry name" value="Shikimate_DH"/>
    <property type="match status" value="1"/>
</dbReference>
<dbReference type="NCBIfam" id="TIGR00507">
    <property type="entry name" value="aroE"/>
    <property type="match status" value="1"/>
</dbReference>
<dbReference type="UniPathway" id="UPA00053">
    <property type="reaction ID" value="UER00087"/>
</dbReference>
<keyword evidence="5 8" id="KW-0560">Oxidoreductase</keyword>
<dbReference type="HOGENOM" id="CLU_044063_4_4_0"/>
<dbReference type="GO" id="GO:0009073">
    <property type="term" value="P:aromatic amino acid family biosynthetic process"/>
    <property type="evidence" value="ECO:0007669"/>
    <property type="project" value="UniProtKB-KW"/>
</dbReference>
<dbReference type="GO" id="GO:0009423">
    <property type="term" value="P:chorismate biosynthetic process"/>
    <property type="evidence" value="ECO:0007669"/>
    <property type="project" value="UniProtKB-UniRule"/>
</dbReference>
<dbReference type="InterPro" id="IPR011342">
    <property type="entry name" value="Shikimate_DH"/>
</dbReference>
<comment type="caution">
    <text evidence="8">Lacks conserved residue(s) required for the propagation of feature annotation.</text>
</comment>